<evidence type="ECO:0000313" key="3">
    <source>
        <dbReference type="Proteomes" id="UP000618795"/>
    </source>
</evidence>
<dbReference type="EMBL" id="BMTD01000009">
    <property type="protein sequence ID" value="GGV01535.1"/>
    <property type="molecule type" value="Genomic_DNA"/>
</dbReference>
<evidence type="ECO:0000313" key="2">
    <source>
        <dbReference type="EMBL" id="GGV01535.1"/>
    </source>
</evidence>
<accession>A0A918MBH6</accession>
<dbReference type="AlphaFoldDB" id="A0A918MBH6"/>
<organism evidence="2 3">
    <name type="scientific">Streptomyces filipinensis</name>
    <dbReference type="NCBI Taxonomy" id="66887"/>
    <lineage>
        <taxon>Bacteria</taxon>
        <taxon>Bacillati</taxon>
        <taxon>Actinomycetota</taxon>
        <taxon>Actinomycetes</taxon>
        <taxon>Kitasatosporales</taxon>
        <taxon>Streptomycetaceae</taxon>
        <taxon>Streptomyces</taxon>
    </lineage>
</organism>
<keyword evidence="3" id="KW-1185">Reference proteome</keyword>
<dbReference type="Proteomes" id="UP000618795">
    <property type="component" value="Unassembled WGS sequence"/>
</dbReference>
<comment type="caution">
    <text evidence="2">The sequence shown here is derived from an EMBL/GenBank/DDBJ whole genome shotgun (WGS) entry which is preliminary data.</text>
</comment>
<proteinExistence type="predicted"/>
<feature type="region of interest" description="Disordered" evidence="1">
    <location>
        <begin position="1"/>
        <end position="64"/>
    </location>
</feature>
<protein>
    <submittedName>
        <fullName evidence="2">Uncharacterized protein</fullName>
    </submittedName>
</protein>
<sequence>MITGPVLGPHGRRHGGRGDGGYGGHGEETGNGGEDRPDATAHPAPLKKKDHAQPNGSAAPDVAPRLAGPTPFALWPECLVPWGAIGDKPLGCVIICTHHSRARVSGCAGGVA</sequence>
<feature type="compositionally biased region" description="Basic and acidic residues" evidence="1">
    <location>
        <begin position="25"/>
        <end position="39"/>
    </location>
</feature>
<name>A0A918MBH6_9ACTN</name>
<gene>
    <name evidence="2" type="ORF">GCM10010260_42550</name>
</gene>
<reference evidence="2" key="1">
    <citation type="journal article" date="2014" name="Int. J. Syst. Evol. Microbiol.">
        <title>Complete genome sequence of Corynebacterium casei LMG S-19264T (=DSM 44701T), isolated from a smear-ripened cheese.</title>
        <authorList>
            <consortium name="US DOE Joint Genome Institute (JGI-PGF)"/>
            <person name="Walter F."/>
            <person name="Albersmeier A."/>
            <person name="Kalinowski J."/>
            <person name="Ruckert C."/>
        </authorList>
    </citation>
    <scope>NUCLEOTIDE SEQUENCE</scope>
    <source>
        <strain evidence="2">JCM 4369</strain>
    </source>
</reference>
<evidence type="ECO:0000256" key="1">
    <source>
        <dbReference type="SAM" id="MobiDB-lite"/>
    </source>
</evidence>
<reference evidence="2" key="2">
    <citation type="submission" date="2020-09" db="EMBL/GenBank/DDBJ databases">
        <authorList>
            <person name="Sun Q."/>
            <person name="Ohkuma M."/>
        </authorList>
    </citation>
    <scope>NUCLEOTIDE SEQUENCE</scope>
    <source>
        <strain evidence="2">JCM 4369</strain>
    </source>
</reference>